<evidence type="ECO:0000256" key="2">
    <source>
        <dbReference type="SAM" id="Phobius"/>
    </source>
</evidence>
<dbReference type="AlphaFoldDB" id="A0A8J5EUD7"/>
<name>A0A8J5EUD7_ZINOF</name>
<reference evidence="3 4" key="1">
    <citation type="submission" date="2020-08" db="EMBL/GenBank/DDBJ databases">
        <title>Plant Genome Project.</title>
        <authorList>
            <person name="Zhang R.-G."/>
        </authorList>
    </citation>
    <scope>NUCLEOTIDE SEQUENCE [LARGE SCALE GENOMIC DNA]</scope>
    <source>
        <tissue evidence="3">Rhizome</tissue>
    </source>
</reference>
<comment type="caution">
    <text evidence="3">The sequence shown here is derived from an EMBL/GenBank/DDBJ whole genome shotgun (WGS) entry which is preliminary data.</text>
</comment>
<feature type="region of interest" description="Disordered" evidence="1">
    <location>
        <begin position="64"/>
        <end position="94"/>
    </location>
</feature>
<dbReference type="GO" id="GO:0007031">
    <property type="term" value="P:peroxisome organization"/>
    <property type="evidence" value="ECO:0007669"/>
    <property type="project" value="InterPro"/>
</dbReference>
<feature type="transmembrane region" description="Helical" evidence="2">
    <location>
        <begin position="37"/>
        <end position="57"/>
    </location>
</feature>
<dbReference type="PANTHER" id="PTHR34126:SF1">
    <property type="entry name" value="PEROXISOME BIOGENESIS PROTEIN 22"/>
    <property type="match status" value="1"/>
</dbReference>
<evidence type="ECO:0000313" key="4">
    <source>
        <dbReference type="Proteomes" id="UP000734854"/>
    </source>
</evidence>
<evidence type="ECO:0008006" key="5">
    <source>
        <dbReference type="Google" id="ProtNLM"/>
    </source>
</evidence>
<proteinExistence type="predicted"/>
<accession>A0A8J5EUD7</accession>
<keyword evidence="2" id="KW-0812">Transmembrane</keyword>
<feature type="compositionally biased region" description="Polar residues" evidence="1">
    <location>
        <begin position="79"/>
        <end position="89"/>
    </location>
</feature>
<gene>
    <name evidence="3" type="ORF">ZIOFF_071329</name>
</gene>
<evidence type="ECO:0000256" key="1">
    <source>
        <dbReference type="SAM" id="MobiDB-lite"/>
    </source>
</evidence>
<dbReference type="Pfam" id="PF22978">
    <property type="entry name" value="HAD_Pex22"/>
    <property type="match status" value="1"/>
</dbReference>
<dbReference type="InterPro" id="IPR037485">
    <property type="entry name" value="PEX22"/>
</dbReference>
<organism evidence="3 4">
    <name type="scientific">Zingiber officinale</name>
    <name type="common">Ginger</name>
    <name type="synonym">Amomum zingiber</name>
    <dbReference type="NCBI Taxonomy" id="94328"/>
    <lineage>
        <taxon>Eukaryota</taxon>
        <taxon>Viridiplantae</taxon>
        <taxon>Streptophyta</taxon>
        <taxon>Embryophyta</taxon>
        <taxon>Tracheophyta</taxon>
        <taxon>Spermatophyta</taxon>
        <taxon>Magnoliopsida</taxon>
        <taxon>Liliopsida</taxon>
        <taxon>Zingiberales</taxon>
        <taxon>Zingiberaceae</taxon>
        <taxon>Zingiber</taxon>
    </lineage>
</organism>
<evidence type="ECO:0000313" key="3">
    <source>
        <dbReference type="EMBL" id="KAG6470264.1"/>
    </source>
</evidence>
<keyword evidence="2" id="KW-1133">Transmembrane helix</keyword>
<dbReference type="EMBL" id="JACMSC010000021">
    <property type="protein sequence ID" value="KAG6470264.1"/>
    <property type="molecule type" value="Genomic_DNA"/>
</dbReference>
<keyword evidence="4" id="KW-1185">Reference proteome</keyword>
<dbReference type="Proteomes" id="UP000734854">
    <property type="component" value="Unassembled WGS sequence"/>
</dbReference>
<sequence>MSDRAVDNLGALLRRLSRLLHRKITDAFALVVHHKSAGSFGAIAGLAIACIFAWKLLSPSSGRRARDRRKDRASSSTSLAETGNESPASEGNLPIGPLMDANAVEDVASAVELTLGQIVRKRLGGCRRITCQLLGIILEEKTPEELQKHATVKLPVLPVIKEICKHCDLYLMETVLDNESEQRVLSALENSGIFLYSGLIKDKVLFCSTETGRTSFVRQLESDWHVDSNLDIISQLSISYYFHVTLEVRNVWKLISNSCSWQSDDVISSANEFVSLQGDAYGKCVADE</sequence>
<keyword evidence="2" id="KW-0472">Membrane</keyword>
<dbReference type="PANTHER" id="PTHR34126">
    <property type="entry name" value="PEROXISOME BIOGENESIS PROTEIN 22"/>
    <property type="match status" value="1"/>
</dbReference>
<protein>
    <recommendedName>
        <fullName evidence="5">Peroxisome biogenesis protein 22</fullName>
    </recommendedName>
</protein>